<dbReference type="GO" id="GO:0048188">
    <property type="term" value="C:Set1C/COMPASS complex"/>
    <property type="evidence" value="ECO:0007669"/>
    <property type="project" value="InterPro"/>
</dbReference>
<keyword evidence="7" id="KW-1185">Reference proteome</keyword>
<dbReference type="InterPro" id="IPR003877">
    <property type="entry name" value="SPRY_dom"/>
</dbReference>
<keyword evidence="2" id="KW-0539">Nucleus</keyword>
<dbReference type="CDD" id="cd12872">
    <property type="entry name" value="SPRY_Ash2"/>
    <property type="match status" value="1"/>
</dbReference>
<feature type="domain" description="B30.2/SPRY" evidence="5">
    <location>
        <begin position="164"/>
        <end position="356"/>
    </location>
</feature>
<gene>
    <name evidence="6" type="primary">MPUL0A00760</name>
    <name evidence="6" type="ORF">METSCH_A00760</name>
</gene>
<name>A0A4P6XCY1_9ASCO</name>
<dbReference type="GO" id="GO:0000976">
    <property type="term" value="F:transcription cis-regulatory region binding"/>
    <property type="evidence" value="ECO:0007669"/>
    <property type="project" value="TreeGrafter"/>
</dbReference>
<dbReference type="InterPro" id="IPR043136">
    <property type="entry name" value="B30.2/SPRY_sf"/>
</dbReference>
<comment type="subcellular location">
    <subcellularLocation>
        <location evidence="1">Nucleus</location>
    </subcellularLocation>
</comment>
<dbReference type="InterPro" id="IPR001870">
    <property type="entry name" value="B30.2/SPRY"/>
</dbReference>
<dbReference type="SMART" id="SM00449">
    <property type="entry name" value="SPRY"/>
    <property type="match status" value="1"/>
</dbReference>
<dbReference type="Proteomes" id="UP000292447">
    <property type="component" value="Chromosome I"/>
</dbReference>
<dbReference type="PANTHER" id="PTHR10598">
    <property type="entry name" value="SET1/ASH2 HISTONE METHYLTRANSFERASE COMPLEX SUBUNIT ASH2"/>
    <property type="match status" value="1"/>
</dbReference>
<sequence>MAPLTVEVGLYVHDQVAVAKIQCTRWFSPHDLPLDLLLATINSYSMPTPISSAGSLNEESNHVSESISKTGEASTEEMHIDIQSISATRDAEQDVKRNTVSPPAAKKRKSNVVVHSRLKPTVFPLDSIITEPVVTSQHTVQGETFFQYDDLPLNRRGYKYRTCKPNTAFTATRYLTTELPPCHVRASYFDKSQGVACTEDMRSVTTQHGWLSARCNVALREGKHYFEFEIINSNTEHNKAHVRIGIGRKELALDAPVGFDGYGYGLRDLNGQKVTLSRPQDFMTEGFRSGDVIGFLVDLPLLERQKAHNAEFANEFRKMHPKKGKASMVNEEARRLNAYGNVLRDQIAIKYKNGLFFEQFEYTKNKQMEHLLNPVTVFGETAILERKSEYKPTLPTIPDSRVVVYKNGECVGEMFNNLYSFLPLDIADEAAGTDSNTKQHQNPSYKNTDDGSLGYYPMMSVFLNGVVKINAGPDFKYPILEEAQPLCKRYDESVVEEWLWDLLDEVEADYLDSFD</sequence>
<comment type="similarity">
    <text evidence="3">Belongs to the cclA family.</text>
</comment>
<reference evidence="7" key="1">
    <citation type="submission" date="2019-03" db="EMBL/GenBank/DDBJ databases">
        <title>Snf2 controls pulcherriminic acid biosynthesis and connects pigmentation and antifungal activity of the yeast Metschnikowia pulcherrima.</title>
        <authorList>
            <person name="Gore-Lloyd D."/>
            <person name="Sumann I."/>
            <person name="Brachmann A.O."/>
            <person name="Schneeberger K."/>
            <person name="Ortiz-Merino R.A."/>
            <person name="Moreno-Beltran M."/>
            <person name="Schlaefli M."/>
            <person name="Kirner P."/>
            <person name="Santos Kron A."/>
            <person name="Wolfe K.H."/>
            <person name="Piel J."/>
            <person name="Ahrens C.H."/>
            <person name="Henk D."/>
            <person name="Freimoser F.M."/>
        </authorList>
    </citation>
    <scope>NUCLEOTIDE SEQUENCE [LARGE SCALE GENOMIC DNA]</scope>
    <source>
        <strain evidence="7">APC 1.2</strain>
    </source>
</reference>
<dbReference type="InterPro" id="IPR037353">
    <property type="entry name" value="ASH2"/>
</dbReference>
<dbReference type="STRING" id="2163413.A0A4P6XCY1"/>
<dbReference type="PROSITE" id="PS50188">
    <property type="entry name" value="B302_SPRY"/>
    <property type="match status" value="1"/>
</dbReference>
<dbReference type="SUPFAM" id="SSF49899">
    <property type="entry name" value="Concanavalin A-like lectins/glucanases"/>
    <property type="match status" value="1"/>
</dbReference>
<dbReference type="PANTHER" id="PTHR10598:SF0">
    <property type="entry name" value="SET1_ASH2 HISTONE METHYLTRANSFERASE COMPLEX SUBUNIT ASH2"/>
    <property type="match status" value="1"/>
</dbReference>
<dbReference type="EMBL" id="CP034456">
    <property type="protein sequence ID" value="QBM85457.1"/>
    <property type="molecule type" value="Genomic_DNA"/>
</dbReference>
<evidence type="ECO:0000313" key="7">
    <source>
        <dbReference type="Proteomes" id="UP000292447"/>
    </source>
</evidence>
<evidence type="ECO:0000313" key="6">
    <source>
        <dbReference type="EMBL" id="QBM85457.1"/>
    </source>
</evidence>
<evidence type="ECO:0000259" key="5">
    <source>
        <dbReference type="PROSITE" id="PS50188"/>
    </source>
</evidence>
<protein>
    <submittedName>
        <fullName evidence="6">COMPASS component BRE2</fullName>
    </submittedName>
</protein>
<dbReference type="Gene3D" id="2.60.120.920">
    <property type="match status" value="1"/>
</dbReference>
<evidence type="ECO:0000256" key="4">
    <source>
        <dbReference type="SAM" id="MobiDB-lite"/>
    </source>
</evidence>
<proteinExistence type="inferred from homology"/>
<dbReference type="InterPro" id="IPR013320">
    <property type="entry name" value="ConA-like_dom_sf"/>
</dbReference>
<evidence type="ECO:0000256" key="3">
    <source>
        <dbReference type="ARBA" id="ARBA00038149"/>
    </source>
</evidence>
<evidence type="ECO:0000256" key="1">
    <source>
        <dbReference type="ARBA" id="ARBA00004123"/>
    </source>
</evidence>
<accession>A0A4P6XCY1</accession>
<organism evidence="6 7">
    <name type="scientific">Metschnikowia aff. pulcherrima</name>
    <dbReference type="NCBI Taxonomy" id="2163413"/>
    <lineage>
        <taxon>Eukaryota</taxon>
        <taxon>Fungi</taxon>
        <taxon>Dikarya</taxon>
        <taxon>Ascomycota</taxon>
        <taxon>Saccharomycotina</taxon>
        <taxon>Pichiomycetes</taxon>
        <taxon>Metschnikowiaceae</taxon>
        <taxon>Metschnikowia</taxon>
    </lineage>
</organism>
<feature type="region of interest" description="Disordered" evidence="4">
    <location>
        <begin position="86"/>
        <end position="111"/>
    </location>
</feature>
<evidence type="ECO:0000256" key="2">
    <source>
        <dbReference type="ARBA" id="ARBA00023242"/>
    </source>
</evidence>
<dbReference type="AlphaFoldDB" id="A0A4P6XCY1"/>